<evidence type="ECO:0000256" key="6">
    <source>
        <dbReference type="ARBA" id="ARBA00039147"/>
    </source>
</evidence>
<dbReference type="Gene3D" id="3.40.50.1970">
    <property type="match status" value="1"/>
</dbReference>
<dbReference type="InterPro" id="IPR016205">
    <property type="entry name" value="Glycerol_DH"/>
</dbReference>
<comment type="pathway">
    <text evidence="5">Polyol metabolism; glycerol fermentation; glycerone phosphate from glycerol (oxidative route): step 1/2.</text>
</comment>
<keyword evidence="3" id="KW-0560">Oxidoreductase</keyword>
<evidence type="ECO:0000256" key="8">
    <source>
        <dbReference type="ARBA" id="ARBA00049006"/>
    </source>
</evidence>
<feature type="binding site" evidence="9">
    <location>
        <position position="266"/>
    </location>
    <ligand>
        <name>glycerol</name>
        <dbReference type="ChEBI" id="CHEBI:17754"/>
    </ligand>
</feature>
<dbReference type="SUPFAM" id="SSF56796">
    <property type="entry name" value="Dehydroquinate synthase-like"/>
    <property type="match status" value="1"/>
</dbReference>
<dbReference type="CDD" id="cd08170">
    <property type="entry name" value="GlyDH"/>
    <property type="match status" value="1"/>
</dbReference>
<proteinExistence type="inferred from homology"/>
<dbReference type="PANTHER" id="PTHR43616">
    <property type="entry name" value="GLYCEROL DEHYDROGENASE"/>
    <property type="match status" value="1"/>
</dbReference>
<dbReference type="GO" id="GO:0005829">
    <property type="term" value="C:cytosol"/>
    <property type="evidence" value="ECO:0007669"/>
    <property type="project" value="TreeGrafter"/>
</dbReference>
<dbReference type="PIRSF" id="PIRSF000112">
    <property type="entry name" value="Glycerol_dehydrogenase"/>
    <property type="match status" value="1"/>
</dbReference>
<keyword evidence="4 11" id="KW-0520">NAD</keyword>
<evidence type="ECO:0000256" key="1">
    <source>
        <dbReference type="ARBA" id="ARBA00007358"/>
    </source>
</evidence>
<feature type="binding site" evidence="9">
    <location>
        <position position="283"/>
    </location>
    <ligand>
        <name>glycerol</name>
        <dbReference type="ChEBI" id="CHEBI:17754"/>
    </ligand>
</feature>
<dbReference type="STRING" id="1174501.SAMN05216192_101136"/>
<dbReference type="GO" id="GO:0046872">
    <property type="term" value="F:metal ion binding"/>
    <property type="evidence" value="ECO:0007669"/>
    <property type="project" value="UniProtKB-KW"/>
</dbReference>
<feature type="domain" description="Alcohol dehydrogenase iron-type/glycerol dehydrogenase GldA" evidence="12">
    <location>
        <begin position="19"/>
        <end position="166"/>
    </location>
</feature>
<dbReference type="EMBL" id="FNDX01000001">
    <property type="protein sequence ID" value="SDH77297.1"/>
    <property type="molecule type" value="Genomic_DNA"/>
</dbReference>
<dbReference type="RefSeq" id="WP_244157566.1">
    <property type="nucleotide sequence ID" value="NZ_CBCSKY010000010.1"/>
</dbReference>
<evidence type="ECO:0000256" key="9">
    <source>
        <dbReference type="PIRSR" id="PIRSR000112-1"/>
    </source>
</evidence>
<evidence type="ECO:0000256" key="2">
    <source>
        <dbReference type="ARBA" id="ARBA00022723"/>
    </source>
</evidence>
<sequence>MKVNRKKEGIGLRQVTYAPSRYIQGEGEIARLGAYCVQMEAGEAYAIVDPYILSVYGEEIRSSFALETMGLQVRKFQGECSLVQVEQIVAELNLDRIGVILGIGGGKTLDTAKAVSHYARLPVILVPTVASTDAPCSAVAVLYSEQGEFDRYLSLRRSPDAVIADTGLIAKAPARLLAAGMGDALSTYFEARACRRSGAVTEAGGVGSIAALALARACYDTLLQDGPAALEDVRQGRASAQVARVIEANIYLSGIGFESGGLAAAHAIHNGLTVLEECRHMLHGEKVAFATLAQLMLEQAPQEETAAVAGFCREAGLPLTLDRMGLGGIPADKLMAAAAASCAEDGPMKNMPFAVAPQDVYAALLAADHLGRQTEQHC</sequence>
<comment type="similarity">
    <text evidence="1">Belongs to the iron-containing alcohol dehydrogenase family.</text>
</comment>
<evidence type="ECO:0000259" key="12">
    <source>
        <dbReference type="Pfam" id="PF00465"/>
    </source>
</evidence>
<dbReference type="PANTHER" id="PTHR43616:SF5">
    <property type="entry name" value="GLYCEROL DEHYDROGENASE 1"/>
    <property type="match status" value="1"/>
</dbReference>
<evidence type="ECO:0000313" key="14">
    <source>
        <dbReference type="Proteomes" id="UP000199050"/>
    </source>
</evidence>
<feature type="binding site" evidence="9">
    <location>
        <position position="183"/>
    </location>
    <ligand>
        <name>glycerol</name>
        <dbReference type="ChEBI" id="CHEBI:17754"/>
    </ligand>
</feature>
<name>A0A1G8F5B7_9BACL</name>
<feature type="binding site" evidence="11">
    <location>
        <begin position="128"/>
        <end position="131"/>
    </location>
    <ligand>
        <name>NAD(+)</name>
        <dbReference type="ChEBI" id="CHEBI:57540"/>
    </ligand>
</feature>
<feature type="binding site" evidence="11">
    <location>
        <begin position="106"/>
        <end position="110"/>
    </location>
    <ligand>
        <name>NAD(+)</name>
        <dbReference type="ChEBI" id="CHEBI:57540"/>
    </ligand>
</feature>
<evidence type="ECO:0000256" key="7">
    <source>
        <dbReference type="ARBA" id="ARBA00040132"/>
    </source>
</evidence>
<keyword evidence="14" id="KW-1185">Reference proteome</keyword>
<comment type="cofactor">
    <cofactor evidence="9">
        <name>Zn(2+)</name>
        <dbReference type="ChEBI" id="CHEBI:29105"/>
    </cofactor>
    <text evidence="9">Binds 1 zinc ion per subunit.</text>
</comment>
<evidence type="ECO:0000256" key="4">
    <source>
        <dbReference type="ARBA" id="ARBA00023027"/>
    </source>
</evidence>
<dbReference type="Pfam" id="PF00465">
    <property type="entry name" value="Fe-ADH"/>
    <property type="match status" value="1"/>
</dbReference>
<dbReference type="PROSITE" id="PS00060">
    <property type="entry name" value="ADH_IRON_2"/>
    <property type="match status" value="1"/>
</dbReference>
<dbReference type="GO" id="GO:0008888">
    <property type="term" value="F:glycerol dehydrogenase (NAD+) activity"/>
    <property type="evidence" value="ECO:0007669"/>
    <property type="project" value="UniProtKB-EC"/>
</dbReference>
<dbReference type="InterPro" id="IPR018211">
    <property type="entry name" value="ADH_Fe_CS"/>
</dbReference>
<feature type="binding site" evidence="11">
    <location>
        <position position="137"/>
    </location>
    <ligand>
        <name>NAD(+)</name>
        <dbReference type="ChEBI" id="CHEBI:57540"/>
    </ligand>
</feature>
<feature type="binding site" evidence="10">
    <location>
        <position position="133"/>
    </location>
    <ligand>
        <name>glycerol</name>
        <dbReference type="ChEBI" id="CHEBI:17754"/>
    </ligand>
</feature>
<dbReference type="NCBIfam" id="NF006941">
    <property type="entry name" value="PRK09423.1"/>
    <property type="match status" value="1"/>
</dbReference>
<dbReference type="InterPro" id="IPR001670">
    <property type="entry name" value="ADH_Fe/GldA"/>
</dbReference>
<accession>A0A1G8F5B7</accession>
<feature type="binding site" evidence="11">
    <location>
        <position position="143"/>
    </location>
    <ligand>
        <name>NAD(+)</name>
        <dbReference type="ChEBI" id="CHEBI:57540"/>
    </ligand>
</feature>
<evidence type="ECO:0000313" key="13">
    <source>
        <dbReference type="EMBL" id="SDH77297.1"/>
    </source>
</evidence>
<dbReference type="Gene3D" id="1.20.1090.10">
    <property type="entry name" value="Dehydroquinate synthase-like - alpha domain"/>
    <property type="match status" value="1"/>
</dbReference>
<reference evidence="14" key="1">
    <citation type="submission" date="2016-10" db="EMBL/GenBank/DDBJ databases">
        <authorList>
            <person name="Varghese N."/>
            <person name="Submissions S."/>
        </authorList>
    </citation>
    <scope>NUCLEOTIDE SEQUENCE [LARGE SCALE GENOMIC DNA]</scope>
    <source>
        <strain evidence="14">CGMCC 1.11012</strain>
    </source>
</reference>
<dbReference type="EC" id="1.1.1.6" evidence="6"/>
<dbReference type="AlphaFoldDB" id="A0A1G8F5B7"/>
<evidence type="ECO:0000256" key="11">
    <source>
        <dbReference type="PIRSR" id="PIRSR000112-3"/>
    </source>
</evidence>
<evidence type="ECO:0000256" key="5">
    <source>
        <dbReference type="ARBA" id="ARBA00037918"/>
    </source>
</evidence>
<organism evidence="13 14">
    <name type="scientific">Paenibacillus typhae</name>
    <dbReference type="NCBI Taxonomy" id="1174501"/>
    <lineage>
        <taxon>Bacteria</taxon>
        <taxon>Bacillati</taxon>
        <taxon>Bacillota</taxon>
        <taxon>Bacilli</taxon>
        <taxon>Bacillales</taxon>
        <taxon>Paenibacillaceae</taxon>
        <taxon>Paenibacillus</taxon>
    </lineage>
</organism>
<evidence type="ECO:0000256" key="10">
    <source>
        <dbReference type="PIRSR" id="PIRSR000112-2"/>
    </source>
</evidence>
<evidence type="ECO:0000256" key="3">
    <source>
        <dbReference type="ARBA" id="ARBA00023002"/>
    </source>
</evidence>
<comment type="catalytic activity">
    <reaction evidence="8">
        <text>glycerol + NAD(+) = dihydroxyacetone + NADH + H(+)</text>
        <dbReference type="Rhea" id="RHEA:13769"/>
        <dbReference type="ChEBI" id="CHEBI:15378"/>
        <dbReference type="ChEBI" id="CHEBI:16016"/>
        <dbReference type="ChEBI" id="CHEBI:17754"/>
        <dbReference type="ChEBI" id="CHEBI:57540"/>
        <dbReference type="ChEBI" id="CHEBI:57945"/>
        <dbReference type="EC" id="1.1.1.6"/>
    </reaction>
</comment>
<protein>
    <recommendedName>
        <fullName evidence="7">Glycerol dehydrogenase</fullName>
        <ecNumber evidence="6">1.1.1.6</ecNumber>
    </recommendedName>
</protein>
<keyword evidence="9" id="KW-0862">Zinc</keyword>
<dbReference type="PROSITE" id="PS00913">
    <property type="entry name" value="ADH_IRON_1"/>
    <property type="match status" value="1"/>
</dbReference>
<keyword evidence="2 9" id="KW-0479">Metal-binding</keyword>
<gene>
    <name evidence="13" type="ORF">SAMN05216192_101136</name>
</gene>
<dbReference type="Proteomes" id="UP000199050">
    <property type="component" value="Unassembled WGS sequence"/>
</dbReference>